<dbReference type="PANTHER" id="PTHR11329">
    <property type="entry name" value="LEUKOCYTE CELL-DERIVED CHEMOTAXIN 2"/>
    <property type="match status" value="1"/>
</dbReference>
<accession>A0AAU9VM25</accession>
<dbReference type="Gene3D" id="2.70.70.10">
    <property type="entry name" value="Glucose Permease (Domain IIA)"/>
    <property type="match status" value="1"/>
</dbReference>
<dbReference type="AlphaFoldDB" id="A0AAU9VM25"/>
<keyword evidence="1" id="KW-0479">Metal-binding</keyword>
<evidence type="ECO:0000256" key="5">
    <source>
        <dbReference type="ARBA" id="ARBA00024361"/>
    </source>
</evidence>
<organism evidence="7 8">
    <name type="scientific">Pocillopora meandrina</name>
    <dbReference type="NCBI Taxonomy" id="46732"/>
    <lineage>
        <taxon>Eukaryota</taxon>
        <taxon>Metazoa</taxon>
        <taxon>Cnidaria</taxon>
        <taxon>Anthozoa</taxon>
        <taxon>Hexacorallia</taxon>
        <taxon>Scleractinia</taxon>
        <taxon>Astrocoeniina</taxon>
        <taxon>Pocilloporidae</taxon>
        <taxon>Pocillopora</taxon>
    </lineage>
</organism>
<comment type="similarity">
    <text evidence="5">Belongs to the LECT2/MIM-1 family.</text>
</comment>
<dbReference type="EMBL" id="CALNXJ010000002">
    <property type="protein sequence ID" value="CAH3032871.1"/>
    <property type="molecule type" value="Genomic_DNA"/>
</dbReference>
<name>A0AAU9VM25_9CNID</name>
<evidence type="ECO:0000313" key="8">
    <source>
        <dbReference type="Proteomes" id="UP001159428"/>
    </source>
</evidence>
<protein>
    <recommendedName>
        <fullName evidence="6">M23ase beta-sheet core domain-containing protein</fullName>
    </recommendedName>
</protein>
<dbReference type="PANTHER" id="PTHR11329:SF0">
    <property type="entry name" value="LEUKOCYTE CELL-DERIVED CHEMOTAXIN-2"/>
    <property type="match status" value="1"/>
</dbReference>
<feature type="domain" description="M23ase beta-sheet core" evidence="6">
    <location>
        <begin position="91"/>
        <end position="198"/>
    </location>
</feature>
<evidence type="ECO:0000256" key="1">
    <source>
        <dbReference type="ARBA" id="ARBA00022723"/>
    </source>
</evidence>
<keyword evidence="4" id="KW-1015">Disulfide bond</keyword>
<dbReference type="InterPro" id="IPR008663">
    <property type="entry name" value="LECT2"/>
</dbReference>
<dbReference type="SUPFAM" id="SSF51261">
    <property type="entry name" value="Duplicated hybrid motif"/>
    <property type="match status" value="1"/>
</dbReference>
<keyword evidence="8" id="KW-1185">Reference proteome</keyword>
<evidence type="ECO:0000256" key="2">
    <source>
        <dbReference type="ARBA" id="ARBA00022729"/>
    </source>
</evidence>
<reference evidence="7 8" key="1">
    <citation type="submission" date="2022-05" db="EMBL/GenBank/DDBJ databases">
        <authorList>
            <consortium name="Genoscope - CEA"/>
            <person name="William W."/>
        </authorList>
    </citation>
    <scope>NUCLEOTIDE SEQUENCE [LARGE SCALE GENOMIC DNA]</scope>
</reference>
<evidence type="ECO:0000256" key="3">
    <source>
        <dbReference type="ARBA" id="ARBA00022833"/>
    </source>
</evidence>
<dbReference type="Proteomes" id="UP001159428">
    <property type="component" value="Unassembled WGS sequence"/>
</dbReference>
<dbReference type="GO" id="GO:0046872">
    <property type="term" value="F:metal ion binding"/>
    <property type="evidence" value="ECO:0007669"/>
    <property type="project" value="UniProtKB-KW"/>
</dbReference>
<gene>
    <name evidence="7" type="ORF">PMEA_00010092</name>
</gene>
<keyword evidence="2" id="KW-0732">Signal</keyword>
<evidence type="ECO:0000256" key="4">
    <source>
        <dbReference type="ARBA" id="ARBA00023157"/>
    </source>
</evidence>
<dbReference type="Pfam" id="PF01551">
    <property type="entry name" value="Peptidase_M23"/>
    <property type="match status" value="1"/>
</dbReference>
<dbReference type="InterPro" id="IPR011055">
    <property type="entry name" value="Dup_hybrid_motif"/>
</dbReference>
<evidence type="ECO:0000313" key="7">
    <source>
        <dbReference type="EMBL" id="CAH3032871.1"/>
    </source>
</evidence>
<comment type="caution">
    <text evidence="7">The sequence shown here is derived from an EMBL/GenBank/DDBJ whole genome shotgun (WGS) entry which is preliminary data.</text>
</comment>
<keyword evidence="3" id="KW-0862">Zinc</keyword>
<sequence>MPLRLTEEQVEKVILNMKYPIFVTIVFIGIFQSQEVFGCGGGSKPKPKPKPPTPGGSKCFAQICSSNPSNRIRGTDRHGSGAFGAPRRSRTHKGVDIVCAVGSRVYAPFPASVVRGLTVYSASKHRGKPYNTGLELRGTGAWTGYKVKVFYVRKTINNGRIVASGDSIGTMTDRASVDPGMTNHVHVQLYKDGAIVNPTSFVNC</sequence>
<evidence type="ECO:0000259" key="6">
    <source>
        <dbReference type="Pfam" id="PF01551"/>
    </source>
</evidence>
<dbReference type="InterPro" id="IPR016047">
    <property type="entry name" value="M23ase_b-sheet_dom"/>
</dbReference>
<proteinExistence type="inferred from homology"/>